<keyword evidence="2" id="KW-0012">Acyltransferase</keyword>
<dbReference type="InterPro" id="IPR000182">
    <property type="entry name" value="GNAT_dom"/>
</dbReference>
<protein>
    <submittedName>
        <fullName evidence="5">Alanine acetyltransferase</fullName>
    </submittedName>
</protein>
<dbReference type="PROSITE" id="PS51186">
    <property type="entry name" value="GNAT"/>
    <property type="match status" value="1"/>
</dbReference>
<dbReference type="InterPro" id="IPR051531">
    <property type="entry name" value="N-acetyltransferase"/>
</dbReference>
<evidence type="ECO:0000256" key="3">
    <source>
        <dbReference type="ARBA" id="ARBA00038502"/>
    </source>
</evidence>
<organism evidence="5 6">
    <name type="scientific">Oceanobacillus neutriphilus</name>
    <dbReference type="NCBI Taxonomy" id="531815"/>
    <lineage>
        <taxon>Bacteria</taxon>
        <taxon>Bacillati</taxon>
        <taxon>Bacillota</taxon>
        <taxon>Bacilli</taxon>
        <taxon>Bacillales</taxon>
        <taxon>Bacillaceae</taxon>
        <taxon>Oceanobacillus</taxon>
    </lineage>
</organism>
<dbReference type="SUPFAM" id="SSF55729">
    <property type="entry name" value="Acyl-CoA N-acyltransferases (Nat)"/>
    <property type="match status" value="1"/>
</dbReference>
<dbReference type="InterPro" id="IPR016181">
    <property type="entry name" value="Acyl_CoA_acyltransferase"/>
</dbReference>
<keyword evidence="1" id="KW-0808">Transferase</keyword>
<gene>
    <name evidence="5" type="ORF">GCM10011346_21240</name>
</gene>
<name>A0ABQ2NUR5_9BACI</name>
<comment type="similarity">
    <text evidence="3">Belongs to the acetyltransferase family. RimJ subfamily.</text>
</comment>
<evidence type="ECO:0000259" key="4">
    <source>
        <dbReference type="PROSITE" id="PS51186"/>
    </source>
</evidence>
<evidence type="ECO:0000313" key="5">
    <source>
        <dbReference type="EMBL" id="GGP10976.1"/>
    </source>
</evidence>
<dbReference type="PANTHER" id="PTHR43792:SF8">
    <property type="entry name" value="[RIBOSOMAL PROTEIN US5]-ALANINE N-ACETYLTRANSFERASE"/>
    <property type="match status" value="1"/>
</dbReference>
<proteinExistence type="inferred from homology"/>
<evidence type="ECO:0000313" key="6">
    <source>
        <dbReference type="Proteomes" id="UP000641206"/>
    </source>
</evidence>
<evidence type="ECO:0000256" key="1">
    <source>
        <dbReference type="ARBA" id="ARBA00022679"/>
    </source>
</evidence>
<dbReference type="RefSeq" id="WP_188734396.1">
    <property type="nucleotide sequence ID" value="NZ_BMLW01000005.1"/>
</dbReference>
<sequence length="178" mass="20489">MLQRIETERLFMRPYNVADISAVQNLADDKAIAETTFIPYPYTAEKVEEWINSHSELIKNGDVYPLAVVLKNENQLIGTMTIRIDKIHNKGELAYWIGKDYWGKGFATEMAKAMLAFGFNELDLNRIWAPVMKKNIASAKVMQKIGLTYEGTLKEDVLRWGSYEDVEVYGILKKNYIQ</sequence>
<dbReference type="Pfam" id="PF13302">
    <property type="entry name" value="Acetyltransf_3"/>
    <property type="match status" value="1"/>
</dbReference>
<accession>A0ABQ2NUR5</accession>
<reference evidence="6" key="1">
    <citation type="journal article" date="2019" name="Int. J. Syst. Evol. Microbiol.">
        <title>The Global Catalogue of Microorganisms (GCM) 10K type strain sequencing project: providing services to taxonomists for standard genome sequencing and annotation.</title>
        <authorList>
            <consortium name="The Broad Institute Genomics Platform"/>
            <consortium name="The Broad Institute Genome Sequencing Center for Infectious Disease"/>
            <person name="Wu L."/>
            <person name="Ma J."/>
        </authorList>
    </citation>
    <scope>NUCLEOTIDE SEQUENCE [LARGE SCALE GENOMIC DNA]</scope>
    <source>
        <strain evidence="6">CGMCC 1.7693</strain>
    </source>
</reference>
<feature type="domain" description="N-acetyltransferase" evidence="4">
    <location>
        <begin position="10"/>
        <end position="175"/>
    </location>
</feature>
<evidence type="ECO:0000256" key="2">
    <source>
        <dbReference type="ARBA" id="ARBA00023315"/>
    </source>
</evidence>
<dbReference type="PANTHER" id="PTHR43792">
    <property type="entry name" value="GNAT FAMILY, PUTATIVE (AFU_ORTHOLOGUE AFUA_3G00765)-RELATED-RELATED"/>
    <property type="match status" value="1"/>
</dbReference>
<dbReference type="Proteomes" id="UP000641206">
    <property type="component" value="Unassembled WGS sequence"/>
</dbReference>
<comment type="caution">
    <text evidence="5">The sequence shown here is derived from an EMBL/GenBank/DDBJ whole genome shotgun (WGS) entry which is preliminary data.</text>
</comment>
<dbReference type="EMBL" id="BMLW01000005">
    <property type="protein sequence ID" value="GGP10976.1"/>
    <property type="molecule type" value="Genomic_DNA"/>
</dbReference>
<dbReference type="Gene3D" id="3.40.630.30">
    <property type="match status" value="1"/>
</dbReference>
<keyword evidence="6" id="KW-1185">Reference proteome</keyword>